<organism evidence="8 9">
    <name type="scientific">Bugula neritina</name>
    <name type="common">Brown bryozoan</name>
    <name type="synonym">Sertularia neritina</name>
    <dbReference type="NCBI Taxonomy" id="10212"/>
    <lineage>
        <taxon>Eukaryota</taxon>
        <taxon>Metazoa</taxon>
        <taxon>Spiralia</taxon>
        <taxon>Lophotrochozoa</taxon>
        <taxon>Bryozoa</taxon>
        <taxon>Gymnolaemata</taxon>
        <taxon>Cheilostomatida</taxon>
        <taxon>Flustrina</taxon>
        <taxon>Buguloidea</taxon>
        <taxon>Bugulidae</taxon>
        <taxon>Bugula</taxon>
    </lineage>
</organism>
<dbReference type="InterPro" id="IPR000276">
    <property type="entry name" value="GPCR_Rhodpsn"/>
</dbReference>
<keyword evidence="5" id="KW-0675">Receptor</keyword>
<dbReference type="Proteomes" id="UP000593567">
    <property type="component" value="Unassembled WGS sequence"/>
</dbReference>
<dbReference type="CDD" id="cd14978">
    <property type="entry name" value="7tmA_FMRFamide_R-like"/>
    <property type="match status" value="1"/>
</dbReference>
<dbReference type="InterPro" id="IPR017452">
    <property type="entry name" value="GPCR_Rhodpsn_7TM"/>
</dbReference>
<dbReference type="EMBL" id="VXIV02001351">
    <property type="protein sequence ID" value="KAF6033401.1"/>
    <property type="molecule type" value="Genomic_DNA"/>
</dbReference>
<evidence type="ECO:0000256" key="3">
    <source>
        <dbReference type="ARBA" id="ARBA00022989"/>
    </source>
</evidence>
<evidence type="ECO:0000313" key="9">
    <source>
        <dbReference type="Proteomes" id="UP000593567"/>
    </source>
</evidence>
<dbReference type="PROSITE" id="PS50262">
    <property type="entry name" value="G_PROTEIN_RECEP_F1_2"/>
    <property type="match status" value="1"/>
</dbReference>
<feature type="transmembrane region" description="Helical" evidence="6">
    <location>
        <begin position="100"/>
        <end position="122"/>
    </location>
</feature>
<keyword evidence="9" id="KW-1185">Reference proteome</keyword>
<feature type="domain" description="G-protein coupled receptors family 1 profile" evidence="7">
    <location>
        <begin position="37"/>
        <end position="238"/>
    </location>
</feature>
<accession>A0A7J7K657</accession>
<dbReference type="SUPFAM" id="SSF81321">
    <property type="entry name" value="Family A G protein-coupled receptor-like"/>
    <property type="match status" value="1"/>
</dbReference>
<proteinExistence type="inferred from homology"/>
<dbReference type="GO" id="GO:0016020">
    <property type="term" value="C:membrane"/>
    <property type="evidence" value="ECO:0007669"/>
    <property type="project" value="UniProtKB-SubCell"/>
</dbReference>
<dbReference type="PANTHER" id="PTHR46641">
    <property type="entry name" value="FMRFAMIDE RECEPTOR-RELATED"/>
    <property type="match status" value="1"/>
</dbReference>
<evidence type="ECO:0000256" key="6">
    <source>
        <dbReference type="SAM" id="Phobius"/>
    </source>
</evidence>
<feature type="transmembrane region" description="Helical" evidence="6">
    <location>
        <begin position="142"/>
        <end position="159"/>
    </location>
</feature>
<keyword evidence="3 6" id="KW-1133">Transmembrane helix</keyword>
<evidence type="ECO:0000313" key="8">
    <source>
        <dbReference type="EMBL" id="KAF6033401.1"/>
    </source>
</evidence>
<feature type="transmembrane region" description="Helical" evidence="6">
    <location>
        <begin position="21"/>
        <end position="45"/>
    </location>
</feature>
<sequence>MINSTVVCSEVGEDKMAPYKLFNFVLIMSISLVGILGNLLVILTFSRQKRRTSATTFLKNLATFDIFLIISTNLFAHRYAYTLVFPKSWVDHMTAGKLTIGVLPISYICQSFSTWTVVAVALDRYIHVCHPLKAMKWCRIKIANKVVLGIVIISVVYNIPRFFEYYKILQVAKEAIDPCTGYFLTPANSLGANEIYKYSYAFGMYMTVMYALPLGSLLFFNGKLIKKLNSLALIINLS</sequence>
<dbReference type="OrthoDB" id="6281784at2759"/>
<keyword evidence="2 5" id="KW-0812">Transmembrane</keyword>
<comment type="similarity">
    <text evidence="5">Belongs to the G-protein coupled receptor 1 family.</text>
</comment>
<keyword evidence="5" id="KW-0297">G-protein coupled receptor</keyword>
<name>A0A7J7K657_BUGNE</name>
<dbReference type="PRINTS" id="PR00237">
    <property type="entry name" value="GPCRRHODOPSN"/>
</dbReference>
<dbReference type="AlphaFoldDB" id="A0A7J7K657"/>
<evidence type="ECO:0000256" key="5">
    <source>
        <dbReference type="RuleBase" id="RU000688"/>
    </source>
</evidence>
<comment type="caution">
    <text evidence="8">The sequence shown here is derived from an EMBL/GenBank/DDBJ whole genome shotgun (WGS) entry which is preliminary data.</text>
</comment>
<evidence type="ECO:0000256" key="4">
    <source>
        <dbReference type="ARBA" id="ARBA00023136"/>
    </source>
</evidence>
<keyword evidence="5" id="KW-0807">Transducer</keyword>
<evidence type="ECO:0000256" key="1">
    <source>
        <dbReference type="ARBA" id="ARBA00004370"/>
    </source>
</evidence>
<evidence type="ECO:0000259" key="7">
    <source>
        <dbReference type="PROSITE" id="PS50262"/>
    </source>
</evidence>
<dbReference type="PANTHER" id="PTHR46641:SF2">
    <property type="entry name" value="FMRFAMIDE RECEPTOR"/>
    <property type="match status" value="1"/>
</dbReference>
<evidence type="ECO:0000256" key="2">
    <source>
        <dbReference type="ARBA" id="ARBA00022692"/>
    </source>
</evidence>
<dbReference type="Gene3D" id="1.20.1070.10">
    <property type="entry name" value="Rhodopsin 7-helix transmembrane proteins"/>
    <property type="match status" value="1"/>
</dbReference>
<dbReference type="InterPro" id="IPR052954">
    <property type="entry name" value="GPCR-Ligand_Int"/>
</dbReference>
<protein>
    <submittedName>
        <fullName evidence="8">GPRNNA1</fullName>
    </submittedName>
</protein>
<feature type="transmembrane region" description="Helical" evidence="6">
    <location>
        <begin position="198"/>
        <end position="220"/>
    </location>
</feature>
<feature type="transmembrane region" description="Helical" evidence="6">
    <location>
        <begin position="57"/>
        <end position="80"/>
    </location>
</feature>
<dbReference type="Pfam" id="PF00001">
    <property type="entry name" value="7tm_1"/>
    <property type="match status" value="1"/>
</dbReference>
<dbReference type="PROSITE" id="PS00237">
    <property type="entry name" value="G_PROTEIN_RECEP_F1_1"/>
    <property type="match status" value="1"/>
</dbReference>
<comment type="subcellular location">
    <subcellularLocation>
        <location evidence="1">Membrane</location>
    </subcellularLocation>
</comment>
<gene>
    <name evidence="8" type="ORF">EB796_008291</name>
</gene>
<dbReference type="GO" id="GO:0004930">
    <property type="term" value="F:G protein-coupled receptor activity"/>
    <property type="evidence" value="ECO:0007669"/>
    <property type="project" value="UniProtKB-KW"/>
</dbReference>
<keyword evidence="4 6" id="KW-0472">Membrane</keyword>
<reference evidence="8" key="1">
    <citation type="submission" date="2020-06" db="EMBL/GenBank/DDBJ databases">
        <title>Draft genome of Bugula neritina, a colonial animal packing powerful symbionts and potential medicines.</title>
        <authorList>
            <person name="Rayko M."/>
        </authorList>
    </citation>
    <scope>NUCLEOTIDE SEQUENCE [LARGE SCALE GENOMIC DNA]</scope>
    <source>
        <strain evidence="8">Kwan_BN1</strain>
    </source>
</reference>